<reference evidence="1 2" key="1">
    <citation type="submission" date="2014-01" db="EMBL/GenBank/DDBJ databases">
        <title>Full genme sequencing of cellulolytic bacterium Gynuella sunshinyii YC6258T gen. nov., sp. nov.</title>
        <authorList>
            <person name="Khan H."/>
            <person name="Chung E.J."/>
            <person name="Chung Y.R."/>
        </authorList>
    </citation>
    <scope>NUCLEOTIDE SEQUENCE [LARGE SCALE GENOMIC DNA]</scope>
    <source>
        <strain evidence="1 2">YC6258</strain>
    </source>
</reference>
<dbReference type="CDD" id="cd01125">
    <property type="entry name" value="RepA_RSF1010_like"/>
    <property type="match status" value="1"/>
</dbReference>
<dbReference type="KEGG" id="gsn:YC6258_04895"/>
<protein>
    <submittedName>
        <fullName evidence="1">RecA-family ATPase</fullName>
    </submittedName>
</protein>
<dbReference type="InterPro" id="IPR038724">
    <property type="entry name" value="RepA"/>
</dbReference>
<dbReference type="Proteomes" id="UP000032266">
    <property type="component" value="Chromosome"/>
</dbReference>
<dbReference type="Gene3D" id="3.40.50.300">
    <property type="entry name" value="P-loop containing nucleotide triphosphate hydrolases"/>
    <property type="match status" value="1"/>
</dbReference>
<name>A0A0C5VQQ0_9GAMM</name>
<accession>A0A0C5VQQ0</accession>
<proteinExistence type="predicted"/>
<evidence type="ECO:0000313" key="1">
    <source>
        <dbReference type="EMBL" id="AJQ96927.1"/>
    </source>
</evidence>
<gene>
    <name evidence="1" type="ORF">YC6258_04895</name>
</gene>
<evidence type="ECO:0000313" key="2">
    <source>
        <dbReference type="Proteomes" id="UP000032266"/>
    </source>
</evidence>
<dbReference type="HOGENOM" id="CLU_080948_0_0_6"/>
<dbReference type="Pfam" id="PF13481">
    <property type="entry name" value="AAA_25"/>
    <property type="match status" value="1"/>
</dbReference>
<dbReference type="EMBL" id="CP007142">
    <property type="protein sequence ID" value="AJQ96927.1"/>
    <property type="molecule type" value="Genomic_DNA"/>
</dbReference>
<dbReference type="PATRIC" id="fig|1445510.3.peg.4856"/>
<keyword evidence="2" id="KW-1185">Reference proteome</keyword>
<organism evidence="1 2">
    <name type="scientific">Gynuella sunshinyii YC6258</name>
    <dbReference type="NCBI Taxonomy" id="1445510"/>
    <lineage>
        <taxon>Bacteria</taxon>
        <taxon>Pseudomonadati</taxon>
        <taxon>Pseudomonadota</taxon>
        <taxon>Gammaproteobacteria</taxon>
        <taxon>Oceanospirillales</taxon>
        <taxon>Saccharospirillaceae</taxon>
        <taxon>Gynuella</taxon>
    </lineage>
</organism>
<dbReference type="InterPro" id="IPR027417">
    <property type="entry name" value="P-loop_NTPase"/>
</dbReference>
<dbReference type="AlphaFoldDB" id="A0A0C5VQQ0"/>
<sequence>MAIDILAAFSNQPPPLDFIWPGFLSGTVGALVAPGATGKSFWALEAVMSIACSVAGGDLLQIKPQQTGRVVYLAGEDPESVLVGRIHAIGQHLKNPAREAIASNLALESIMGRRLNVMDKKHSDWLIELGAGARLIVLDTLSRVHSLDENSNGDMSRLVSTLEYIAVETGASILYLHHVNKGAAREGQADQQQAARGASALVDNARWCGFVARMSEVEARKLSDRAYDRQPINNDRRKSFVRFGVSKQNYTMDQPDTWYERRNGGVLLPVDLIAAKSSDSGKKATPFKVGEANEEW</sequence>
<dbReference type="RefSeq" id="WP_044618821.1">
    <property type="nucleotide sequence ID" value="NZ_CP007142.1"/>
</dbReference>
<dbReference type="SUPFAM" id="SSF52540">
    <property type="entry name" value="P-loop containing nucleoside triphosphate hydrolases"/>
    <property type="match status" value="1"/>
</dbReference>
<dbReference type="STRING" id="1445510.YC6258_04895"/>
<dbReference type="OrthoDB" id="8477405at2"/>